<organism evidence="3 4">
    <name type="scientific">[Myrmecia] bisecta</name>
    <dbReference type="NCBI Taxonomy" id="41462"/>
    <lineage>
        <taxon>Eukaryota</taxon>
        <taxon>Viridiplantae</taxon>
        <taxon>Chlorophyta</taxon>
        <taxon>core chlorophytes</taxon>
        <taxon>Trebouxiophyceae</taxon>
        <taxon>Trebouxiales</taxon>
        <taxon>Trebouxiaceae</taxon>
        <taxon>Myrmecia</taxon>
    </lineage>
</organism>
<dbReference type="InterPro" id="IPR036523">
    <property type="entry name" value="SurE-like_sf"/>
</dbReference>
<evidence type="ECO:0000256" key="1">
    <source>
        <dbReference type="SAM" id="MobiDB-lite"/>
    </source>
</evidence>
<gene>
    <name evidence="3" type="ORF">WJX72_005475</name>
</gene>
<accession>A0AAW1NYN6</accession>
<dbReference type="NCBIfam" id="TIGR00087">
    <property type="entry name" value="surE"/>
    <property type="match status" value="1"/>
</dbReference>
<sequence>MSQQLQTLQSQTEQHSPSLRHRSQVQCNASREASHSPRPARVLLTNDDGPHSPFFQAWVPYVKNVLGWDCFVCLPADAQSFVSKSIGKGPIQVTDVDAGTVHIGGPPATCVNIGLYHLAPECDFVVAGPNVGHNVGRGSVLSSGTIGAAMEGAIAGRRAVAISFPFFTGWNNWTQDDINKAVKIAADVTQQLWQEWQAGIDLYNVNVPLGGKSVAGAPVDPAILRTTVDAESSYTSLYAPEADSDGSYVWGPTGLKVFEGAEPVEGGDVAAIRAGNVSVTALKAGFLSQT</sequence>
<feature type="domain" description="Survival protein SurE-like phosphatase/nucleotidase" evidence="2">
    <location>
        <begin position="42"/>
        <end position="213"/>
    </location>
</feature>
<protein>
    <recommendedName>
        <fullName evidence="2">Survival protein SurE-like phosphatase/nucleotidase domain-containing protein</fullName>
    </recommendedName>
</protein>
<feature type="region of interest" description="Disordered" evidence="1">
    <location>
        <begin position="1"/>
        <end position="45"/>
    </location>
</feature>
<evidence type="ECO:0000313" key="3">
    <source>
        <dbReference type="EMBL" id="KAK9803155.1"/>
    </source>
</evidence>
<comment type="caution">
    <text evidence="3">The sequence shown here is derived from an EMBL/GenBank/DDBJ whole genome shotgun (WGS) entry which is preliminary data.</text>
</comment>
<dbReference type="InterPro" id="IPR002828">
    <property type="entry name" value="SurE-like_Pase/nucleotidase"/>
</dbReference>
<dbReference type="PANTHER" id="PTHR47551:SF1">
    <property type="entry name" value="TUBULIN--TYROSINE LIGASE PBY1-RELATED"/>
    <property type="match status" value="1"/>
</dbReference>
<evidence type="ECO:0000313" key="4">
    <source>
        <dbReference type="Proteomes" id="UP001489004"/>
    </source>
</evidence>
<dbReference type="GO" id="GO:0000932">
    <property type="term" value="C:P-body"/>
    <property type="evidence" value="ECO:0007669"/>
    <property type="project" value="TreeGrafter"/>
</dbReference>
<dbReference type="PANTHER" id="PTHR47551">
    <property type="entry name" value="TUBULIN--TYROSINE LIGASE PBY1-RELATED"/>
    <property type="match status" value="1"/>
</dbReference>
<evidence type="ECO:0000259" key="2">
    <source>
        <dbReference type="Pfam" id="PF01975"/>
    </source>
</evidence>
<proteinExistence type="predicted"/>
<dbReference type="Pfam" id="PF01975">
    <property type="entry name" value="SurE"/>
    <property type="match status" value="1"/>
</dbReference>
<dbReference type="GO" id="GO:0016787">
    <property type="term" value="F:hydrolase activity"/>
    <property type="evidence" value="ECO:0007669"/>
    <property type="project" value="InterPro"/>
</dbReference>
<dbReference type="SUPFAM" id="SSF64167">
    <property type="entry name" value="SurE-like"/>
    <property type="match status" value="1"/>
</dbReference>
<keyword evidence="4" id="KW-1185">Reference proteome</keyword>
<dbReference type="InterPro" id="IPR027746">
    <property type="entry name" value="TTL"/>
</dbReference>
<dbReference type="EMBL" id="JALJOR010000023">
    <property type="protein sequence ID" value="KAK9803155.1"/>
    <property type="molecule type" value="Genomic_DNA"/>
</dbReference>
<name>A0AAW1NYN6_9CHLO</name>
<dbReference type="Proteomes" id="UP001489004">
    <property type="component" value="Unassembled WGS sequence"/>
</dbReference>
<dbReference type="Gene3D" id="3.40.1210.10">
    <property type="entry name" value="Survival protein SurE-like phosphatase/nucleotidase"/>
    <property type="match status" value="1"/>
</dbReference>
<feature type="compositionally biased region" description="Low complexity" evidence="1">
    <location>
        <begin position="1"/>
        <end position="12"/>
    </location>
</feature>
<dbReference type="AlphaFoldDB" id="A0AAW1NYN6"/>
<reference evidence="3 4" key="1">
    <citation type="journal article" date="2024" name="Nat. Commun.">
        <title>Phylogenomics reveals the evolutionary origins of lichenization in chlorophyte algae.</title>
        <authorList>
            <person name="Puginier C."/>
            <person name="Libourel C."/>
            <person name="Otte J."/>
            <person name="Skaloud P."/>
            <person name="Haon M."/>
            <person name="Grisel S."/>
            <person name="Petersen M."/>
            <person name="Berrin J.G."/>
            <person name="Delaux P.M."/>
            <person name="Dal Grande F."/>
            <person name="Keller J."/>
        </authorList>
    </citation>
    <scope>NUCLEOTIDE SEQUENCE [LARGE SCALE GENOMIC DNA]</scope>
    <source>
        <strain evidence="3 4">SAG 2043</strain>
    </source>
</reference>